<dbReference type="InterPro" id="IPR029058">
    <property type="entry name" value="AB_hydrolase_fold"/>
</dbReference>
<name>A0A1H7NBP3_STIAU</name>
<dbReference type="OrthoDB" id="275181at2"/>
<dbReference type="AlphaFoldDB" id="A0A1H7NBP3"/>
<dbReference type="PANTHER" id="PTHR47909">
    <property type="entry name" value="ALPHA/BETA-HYDROLASES SUPERFAMILY PROTEIN"/>
    <property type="match status" value="1"/>
</dbReference>
<keyword evidence="3" id="KW-1185">Reference proteome</keyword>
<organism evidence="2 3">
    <name type="scientific">Stigmatella aurantiaca</name>
    <dbReference type="NCBI Taxonomy" id="41"/>
    <lineage>
        <taxon>Bacteria</taxon>
        <taxon>Pseudomonadati</taxon>
        <taxon>Myxococcota</taxon>
        <taxon>Myxococcia</taxon>
        <taxon>Myxococcales</taxon>
        <taxon>Cystobacterineae</taxon>
        <taxon>Archangiaceae</taxon>
        <taxon>Stigmatella</taxon>
    </lineage>
</organism>
<dbReference type="Proteomes" id="UP000182719">
    <property type="component" value="Unassembled WGS sequence"/>
</dbReference>
<gene>
    <name evidence="2" type="ORF">SAMN05444354_104282</name>
</gene>
<dbReference type="GO" id="GO:0016787">
    <property type="term" value="F:hydrolase activity"/>
    <property type="evidence" value="ECO:0007669"/>
    <property type="project" value="UniProtKB-KW"/>
</dbReference>
<keyword evidence="1" id="KW-0732">Signal</keyword>
<accession>A0A1H7NBP3</accession>
<evidence type="ECO:0000313" key="2">
    <source>
        <dbReference type="EMBL" id="SEL20910.1"/>
    </source>
</evidence>
<dbReference type="Gene3D" id="3.40.50.1820">
    <property type="entry name" value="alpha/beta hydrolase"/>
    <property type="match status" value="1"/>
</dbReference>
<proteinExistence type="predicted"/>
<sequence>MTFISKSHAVLATALLLMGSTAAGQGSLECQTLQSRAPASGLAPNPKAVATVPFDKQTQGYVRVGGGCEVSRFGFESVHAAVMVQNSPDGEFGWRCKGADPALVSNPAWAKASVTFCRATDASGGNLPLQCTTLTKKTGLLRNPAVEVTLTPDQIAGGYTVVSGGCDTSHFGNGSLHAENVVISRPTPGGQGWYCQAADPPNHAQDASVEASLVACRVAPTAVTPKPSLQCTVTQGTPGTGAYPKSTAKGPSKALGGGCELSYAGNGSAHAEFMVQQGPQPADGSWACLAADPPLLSNPGSAKASVVSCTLTTAAVPPPAVAPVMRKNPVIIVGGTLASEILYWTLEARLRADGYYVEFFELPGSGLIDIREGAQQLNSRVADVLLRTGAEKVNLVGHSQGGITARTYVHDYGHRLVESLISLGTPHKGTDVDPLLAALLVGCLGQPTDKLLCHQLRPGPFLVGINQRAPDDAIFYTNINTRKPYDVFTDAATNGRMDNCDRVNAKGQPLKCNVTVQDDCPLNIVEHIGLSSNGAVYSGIRQALAHEPIALNCMEL</sequence>
<evidence type="ECO:0000256" key="1">
    <source>
        <dbReference type="SAM" id="SignalP"/>
    </source>
</evidence>
<feature type="chain" id="PRO_5010289311" evidence="1">
    <location>
        <begin position="24"/>
        <end position="556"/>
    </location>
</feature>
<evidence type="ECO:0000313" key="3">
    <source>
        <dbReference type="Proteomes" id="UP000182719"/>
    </source>
</evidence>
<dbReference type="PANTHER" id="PTHR47909:SF2">
    <property type="entry name" value="GPI INOSITOL-DEACYLASE"/>
    <property type="match status" value="1"/>
</dbReference>
<reference evidence="3" key="1">
    <citation type="submission" date="2016-10" db="EMBL/GenBank/DDBJ databases">
        <authorList>
            <person name="Varghese N."/>
            <person name="Submissions S."/>
        </authorList>
    </citation>
    <scope>NUCLEOTIDE SEQUENCE [LARGE SCALE GENOMIC DNA]</scope>
    <source>
        <strain evidence="3">DSM 17044</strain>
    </source>
</reference>
<dbReference type="EMBL" id="FOAP01000004">
    <property type="protein sequence ID" value="SEL20910.1"/>
    <property type="molecule type" value="Genomic_DNA"/>
</dbReference>
<dbReference type="RefSeq" id="WP_083423140.1">
    <property type="nucleotide sequence ID" value="NZ_FOAP01000004.1"/>
</dbReference>
<dbReference type="SUPFAM" id="SSF53474">
    <property type="entry name" value="alpha/beta-Hydrolases"/>
    <property type="match status" value="1"/>
</dbReference>
<dbReference type="Pfam" id="PF02089">
    <property type="entry name" value="Palm_thioest"/>
    <property type="match status" value="1"/>
</dbReference>
<feature type="signal peptide" evidence="1">
    <location>
        <begin position="1"/>
        <end position="23"/>
    </location>
</feature>
<keyword evidence="2" id="KW-0378">Hydrolase</keyword>
<protein>
    <submittedName>
        <fullName evidence="2">Triacylglycerol esterase/lipase EstA, alpha/beta hydrolase fold</fullName>
    </submittedName>
</protein>